<evidence type="ECO:0000313" key="6">
    <source>
        <dbReference type="Proteomes" id="UP000182961"/>
    </source>
</evidence>
<protein>
    <submittedName>
        <fullName evidence="5">ATPase family associated with various cellular activities (AAA)</fullName>
    </submittedName>
</protein>
<evidence type="ECO:0000256" key="2">
    <source>
        <dbReference type="ARBA" id="ARBA00022741"/>
    </source>
</evidence>
<dbReference type="InterPro" id="IPR003593">
    <property type="entry name" value="AAA+_ATPase"/>
</dbReference>
<dbReference type="AlphaFoldDB" id="A0A1I4VNM3"/>
<proteinExistence type="inferred from homology"/>
<dbReference type="SMART" id="SM00382">
    <property type="entry name" value="AAA"/>
    <property type="match status" value="1"/>
</dbReference>
<dbReference type="Gene3D" id="3.40.50.300">
    <property type="entry name" value="P-loop containing nucleotide triphosphate hydrolases"/>
    <property type="match status" value="1"/>
</dbReference>
<gene>
    <name evidence="5" type="ORF">SAMN05444143_10579</name>
</gene>
<dbReference type="GO" id="GO:0005524">
    <property type="term" value="F:ATP binding"/>
    <property type="evidence" value="ECO:0007669"/>
    <property type="project" value="UniProtKB-KW"/>
</dbReference>
<dbReference type="Pfam" id="PF00004">
    <property type="entry name" value="AAA"/>
    <property type="match status" value="1"/>
</dbReference>
<feature type="domain" description="AAA+ ATPase" evidence="4">
    <location>
        <begin position="71"/>
        <end position="204"/>
    </location>
</feature>
<dbReference type="InterPro" id="IPR003959">
    <property type="entry name" value="ATPase_AAA_core"/>
</dbReference>
<name>A0A1I4VNM3_9FLAO</name>
<dbReference type="STRING" id="29536.FLB_18440"/>
<dbReference type="eggNOG" id="COG0464">
    <property type="taxonomic scope" value="Bacteria"/>
</dbReference>
<dbReference type="SUPFAM" id="SSF52540">
    <property type="entry name" value="P-loop containing nucleoside triphosphate hydrolases"/>
    <property type="match status" value="1"/>
</dbReference>
<dbReference type="InterPro" id="IPR027417">
    <property type="entry name" value="P-loop_NTPase"/>
</dbReference>
<evidence type="ECO:0000259" key="4">
    <source>
        <dbReference type="SMART" id="SM00382"/>
    </source>
</evidence>
<keyword evidence="6" id="KW-1185">Reference proteome</keyword>
<evidence type="ECO:0000256" key="3">
    <source>
        <dbReference type="ARBA" id="ARBA00022840"/>
    </source>
</evidence>
<sequence length="263" mass="30266">MKTAIQIDSCFFYTFAPTTSNSILLSLLYFTDRSNVLLEDVVFNEAVSQQIHQFLKEYQFRKVLEQYDLPVANKMLLYGKTGCGKTLTAKAIAKKLNKKLIIVNLSRIVSSKLGETSKNIEGLFKEVQYESAVLFFDEFDSLGQIRDYDNKDNTEMKRVVNSIIQLIDSFPSRSVLIAATNQIQMIDEALVRRFELQLEFTAPNSAVLDRYYDTLLQKYPLQFQKMERLYDITFAEAKNHLLQSVKNNVIQDAIANHPQDLSE</sequence>
<accession>A0A1I4VNM3</accession>
<dbReference type="Proteomes" id="UP000182961">
    <property type="component" value="Unassembled WGS sequence"/>
</dbReference>
<organism evidence="5 6">
    <name type="scientific">Flavobacterium succinicans</name>
    <dbReference type="NCBI Taxonomy" id="29536"/>
    <lineage>
        <taxon>Bacteria</taxon>
        <taxon>Pseudomonadati</taxon>
        <taxon>Bacteroidota</taxon>
        <taxon>Flavobacteriia</taxon>
        <taxon>Flavobacteriales</taxon>
        <taxon>Flavobacteriaceae</taxon>
        <taxon>Flavobacterium</taxon>
    </lineage>
</organism>
<reference evidence="6" key="1">
    <citation type="submission" date="2016-10" db="EMBL/GenBank/DDBJ databases">
        <authorList>
            <person name="Varghese N."/>
            <person name="Submissions S."/>
        </authorList>
    </citation>
    <scope>NUCLEOTIDE SEQUENCE [LARGE SCALE GENOMIC DNA]</scope>
    <source>
        <strain evidence="6">DSM 4002</strain>
    </source>
</reference>
<dbReference type="InterPro" id="IPR050221">
    <property type="entry name" value="26S_Proteasome_ATPase"/>
</dbReference>
<comment type="similarity">
    <text evidence="1">Belongs to the AAA ATPase family.</text>
</comment>
<dbReference type="PANTHER" id="PTHR23073">
    <property type="entry name" value="26S PROTEASOME REGULATORY SUBUNIT"/>
    <property type="match status" value="1"/>
</dbReference>
<keyword evidence="2" id="KW-0547">Nucleotide-binding</keyword>
<keyword evidence="3" id="KW-0067">ATP-binding</keyword>
<dbReference type="GO" id="GO:0016887">
    <property type="term" value="F:ATP hydrolysis activity"/>
    <property type="evidence" value="ECO:0007669"/>
    <property type="project" value="InterPro"/>
</dbReference>
<evidence type="ECO:0000256" key="1">
    <source>
        <dbReference type="ARBA" id="ARBA00006914"/>
    </source>
</evidence>
<evidence type="ECO:0000313" key="5">
    <source>
        <dbReference type="EMBL" id="SFN02699.1"/>
    </source>
</evidence>
<dbReference type="EMBL" id="FOUT01000005">
    <property type="protein sequence ID" value="SFN02699.1"/>
    <property type="molecule type" value="Genomic_DNA"/>
</dbReference>
<dbReference type="CDD" id="cd19481">
    <property type="entry name" value="RecA-like_protease"/>
    <property type="match status" value="1"/>
</dbReference>